<dbReference type="Proteomes" id="UP000050360">
    <property type="component" value="Unassembled WGS sequence"/>
</dbReference>
<dbReference type="AlphaFoldDB" id="A0A0N8KQE6"/>
<organism evidence="1 2">
    <name type="scientific">Candidatus Methanoperedens nitratireducens</name>
    <dbReference type="NCBI Taxonomy" id="1392998"/>
    <lineage>
        <taxon>Archaea</taxon>
        <taxon>Methanobacteriati</taxon>
        <taxon>Methanobacteriota</taxon>
        <taxon>Stenosarchaea group</taxon>
        <taxon>Methanomicrobia</taxon>
        <taxon>Methanosarcinales</taxon>
        <taxon>ANME-2 cluster</taxon>
        <taxon>Candidatus Methanoperedentaceae</taxon>
        <taxon>Candidatus Methanoperedens</taxon>
    </lineage>
</organism>
<sequence length="231" mass="27530">MNAVDIEKEIVCIYSFPDEVYIKIIREVGFECDFCGKCCTSEFNDHVFLLDDDAQRIIENFGREFLRPAPYFDLCDNLGRFYVMGYALKTKPDGDCIFYTGTGCEHYEARPWICKIYPYMLHREPDEEGNIEFRQISGLDMHGLYHNEISDKICEEIIKSVKDYESGFLRQKLGFIKEIERYFKENNLRNSKQMYDRMMRQYEKGKEIEIYVFFQGIFKKEIIAKQIINPE</sequence>
<dbReference type="PANTHER" id="PTHR35866:SF1">
    <property type="entry name" value="YKGJ FAMILY CYSTEINE CLUSTER PROTEIN"/>
    <property type="match status" value="1"/>
</dbReference>
<name>A0A0N8KQE6_9EURY</name>
<protein>
    <submittedName>
        <fullName evidence="1">Flagellin N-methylase</fullName>
    </submittedName>
</protein>
<dbReference type="GO" id="GO:0032259">
    <property type="term" value="P:methylation"/>
    <property type="evidence" value="ECO:0007669"/>
    <property type="project" value="UniProtKB-KW"/>
</dbReference>
<keyword evidence="1" id="KW-0969">Cilium</keyword>
<keyword evidence="1" id="KW-0282">Flagellum</keyword>
<evidence type="ECO:0000313" key="1">
    <source>
        <dbReference type="EMBL" id="KPQ41922.1"/>
    </source>
</evidence>
<gene>
    <name evidence="1" type="ORF">MPEBLZ_03537</name>
</gene>
<comment type="caution">
    <text evidence="1">The sequence shown here is derived from an EMBL/GenBank/DDBJ whole genome shotgun (WGS) entry which is preliminary data.</text>
</comment>
<dbReference type="Pfam" id="PF03692">
    <property type="entry name" value="CxxCxxCC"/>
    <property type="match status" value="1"/>
</dbReference>
<dbReference type="PANTHER" id="PTHR35866">
    <property type="entry name" value="PUTATIVE-RELATED"/>
    <property type="match status" value="1"/>
</dbReference>
<accession>A0A0N8KQE6</accession>
<dbReference type="InterPro" id="IPR005358">
    <property type="entry name" value="Puta_zinc/iron-chelating_dom"/>
</dbReference>
<keyword evidence="1" id="KW-0966">Cell projection</keyword>
<dbReference type="GO" id="GO:0008168">
    <property type="term" value="F:methyltransferase activity"/>
    <property type="evidence" value="ECO:0007669"/>
    <property type="project" value="UniProtKB-KW"/>
</dbReference>
<keyword evidence="1" id="KW-0808">Transferase</keyword>
<proteinExistence type="predicted"/>
<dbReference type="EMBL" id="LKCM01000283">
    <property type="protein sequence ID" value="KPQ41922.1"/>
    <property type="molecule type" value="Genomic_DNA"/>
</dbReference>
<keyword evidence="1" id="KW-0489">Methyltransferase</keyword>
<evidence type="ECO:0000313" key="2">
    <source>
        <dbReference type="Proteomes" id="UP000050360"/>
    </source>
</evidence>
<reference evidence="1 2" key="1">
    <citation type="submission" date="2015-09" db="EMBL/GenBank/DDBJ databases">
        <title>A metagenomics-based metabolic model of nitrate-dependent anaerobic oxidation of methane by Methanoperedens-like archaea.</title>
        <authorList>
            <person name="Arshad A."/>
            <person name="Speth D.R."/>
            <person name="De Graaf R.M."/>
            <person name="Op Den Camp H.J."/>
            <person name="Jetten M.S."/>
            <person name="Welte C.U."/>
        </authorList>
    </citation>
    <scope>NUCLEOTIDE SEQUENCE [LARGE SCALE GENOMIC DNA]</scope>
</reference>